<feature type="region of interest" description="Disordered" evidence="1">
    <location>
        <begin position="1"/>
        <end position="36"/>
    </location>
</feature>
<sequence length="82" mass="8404">MGKPLDIETVAPTGNHDDHGTGHTPKETTGRVGGRTTVPRLSLICATTALAGSGGARGKTTDRVGGRTTDRLSPPGIRRSEA</sequence>
<dbReference type="AlphaFoldDB" id="A0A5M3XEE7"/>
<protein>
    <submittedName>
        <fullName evidence="2">Uncharacterized protein</fullName>
    </submittedName>
</protein>
<evidence type="ECO:0000256" key="1">
    <source>
        <dbReference type="SAM" id="MobiDB-lite"/>
    </source>
</evidence>
<proteinExistence type="predicted"/>
<accession>A0A5M3XEE7</accession>
<feature type="compositionally biased region" description="Basic and acidic residues" evidence="1">
    <location>
        <begin position="15"/>
        <end position="29"/>
    </location>
</feature>
<evidence type="ECO:0000313" key="3">
    <source>
        <dbReference type="Proteomes" id="UP000331127"/>
    </source>
</evidence>
<comment type="caution">
    <text evidence="2">The sequence shown here is derived from an EMBL/GenBank/DDBJ whole genome shotgun (WGS) entry which is preliminary data.</text>
</comment>
<feature type="compositionally biased region" description="Basic and acidic residues" evidence="1">
    <location>
        <begin position="59"/>
        <end position="70"/>
    </location>
</feature>
<keyword evidence="3" id="KW-1185">Reference proteome</keyword>
<organism evidence="2 3">
    <name type="scientific">Acrocarpospora macrocephala</name>
    <dbReference type="NCBI Taxonomy" id="150177"/>
    <lineage>
        <taxon>Bacteria</taxon>
        <taxon>Bacillati</taxon>
        <taxon>Actinomycetota</taxon>
        <taxon>Actinomycetes</taxon>
        <taxon>Streptosporangiales</taxon>
        <taxon>Streptosporangiaceae</taxon>
        <taxon>Acrocarpospora</taxon>
    </lineage>
</organism>
<name>A0A5M3XEE7_9ACTN</name>
<gene>
    <name evidence="2" type="ORF">Amac_100460</name>
</gene>
<evidence type="ECO:0000313" key="2">
    <source>
        <dbReference type="EMBL" id="GES16448.1"/>
    </source>
</evidence>
<feature type="region of interest" description="Disordered" evidence="1">
    <location>
        <begin position="52"/>
        <end position="82"/>
    </location>
</feature>
<dbReference type="Proteomes" id="UP000331127">
    <property type="component" value="Unassembled WGS sequence"/>
</dbReference>
<dbReference type="EMBL" id="BLAE01000101">
    <property type="protein sequence ID" value="GES16448.1"/>
    <property type="molecule type" value="Genomic_DNA"/>
</dbReference>
<reference evidence="2 3" key="1">
    <citation type="submission" date="2019-10" db="EMBL/GenBank/DDBJ databases">
        <title>Whole genome shotgun sequence of Acrocarpospora macrocephala NBRC 16266.</title>
        <authorList>
            <person name="Ichikawa N."/>
            <person name="Kimura A."/>
            <person name="Kitahashi Y."/>
            <person name="Komaki H."/>
            <person name="Oguchi A."/>
        </authorList>
    </citation>
    <scope>NUCLEOTIDE SEQUENCE [LARGE SCALE GENOMIC DNA]</scope>
    <source>
        <strain evidence="2 3">NBRC 16266</strain>
    </source>
</reference>